<dbReference type="Proteomes" id="UP001177003">
    <property type="component" value="Chromosome 3"/>
</dbReference>
<dbReference type="AlphaFoldDB" id="A0AA35YLP9"/>
<dbReference type="GO" id="GO:0006508">
    <property type="term" value="P:proteolysis"/>
    <property type="evidence" value="ECO:0007669"/>
    <property type="project" value="InterPro"/>
</dbReference>
<dbReference type="InterPro" id="IPR038765">
    <property type="entry name" value="Papain-like_cys_pep_sf"/>
</dbReference>
<dbReference type="PANTHER" id="PTHR47340:SF1">
    <property type="entry name" value="DUPLICATED HOMEODOMAIN-LIKE SUPERFAMILY PROTEIN"/>
    <property type="match status" value="1"/>
</dbReference>
<name>A0AA35YLP9_LACSI</name>
<proteinExistence type="predicted"/>
<protein>
    <recommendedName>
        <fullName evidence="3">Peptidase C1A papain C-terminal domain-containing protein</fullName>
    </recommendedName>
</protein>
<dbReference type="SUPFAM" id="SSF54001">
    <property type="entry name" value="Cysteine proteinases"/>
    <property type="match status" value="1"/>
</dbReference>
<reference evidence="4" key="1">
    <citation type="submission" date="2023-04" db="EMBL/GenBank/DDBJ databases">
        <authorList>
            <person name="Vijverberg K."/>
            <person name="Xiong W."/>
            <person name="Schranz E."/>
        </authorList>
    </citation>
    <scope>NUCLEOTIDE SEQUENCE</scope>
</reference>
<dbReference type="InterPro" id="IPR000169">
    <property type="entry name" value="Pept_cys_AS"/>
</dbReference>
<feature type="domain" description="Peptidase C1A papain C-terminal" evidence="3">
    <location>
        <begin position="246"/>
        <end position="310"/>
    </location>
</feature>
<gene>
    <name evidence="4" type="ORF">LSALG_LOCUS16147</name>
</gene>
<evidence type="ECO:0000259" key="3">
    <source>
        <dbReference type="Pfam" id="PF00112"/>
    </source>
</evidence>
<dbReference type="Pfam" id="PF00112">
    <property type="entry name" value="Peptidase_C1"/>
    <property type="match status" value="1"/>
</dbReference>
<dbReference type="PROSITE" id="PS00139">
    <property type="entry name" value="THIOL_PROTEASE_CYS"/>
    <property type="match status" value="1"/>
</dbReference>
<evidence type="ECO:0000256" key="2">
    <source>
        <dbReference type="SAM" id="MobiDB-lite"/>
    </source>
</evidence>
<dbReference type="GO" id="GO:0008234">
    <property type="term" value="F:cysteine-type peptidase activity"/>
    <property type="evidence" value="ECO:0007669"/>
    <property type="project" value="InterPro"/>
</dbReference>
<evidence type="ECO:0000313" key="4">
    <source>
        <dbReference type="EMBL" id="CAI9276153.1"/>
    </source>
</evidence>
<evidence type="ECO:0000313" key="5">
    <source>
        <dbReference type="Proteomes" id="UP001177003"/>
    </source>
</evidence>
<keyword evidence="5" id="KW-1185">Reference proteome</keyword>
<organism evidence="4 5">
    <name type="scientific">Lactuca saligna</name>
    <name type="common">Willowleaf lettuce</name>
    <dbReference type="NCBI Taxonomy" id="75948"/>
    <lineage>
        <taxon>Eukaryota</taxon>
        <taxon>Viridiplantae</taxon>
        <taxon>Streptophyta</taxon>
        <taxon>Embryophyta</taxon>
        <taxon>Tracheophyta</taxon>
        <taxon>Spermatophyta</taxon>
        <taxon>Magnoliopsida</taxon>
        <taxon>eudicotyledons</taxon>
        <taxon>Gunneridae</taxon>
        <taxon>Pentapetalae</taxon>
        <taxon>asterids</taxon>
        <taxon>campanulids</taxon>
        <taxon>Asterales</taxon>
        <taxon>Asteraceae</taxon>
        <taxon>Cichorioideae</taxon>
        <taxon>Cichorieae</taxon>
        <taxon>Lactucinae</taxon>
        <taxon>Lactuca</taxon>
    </lineage>
</organism>
<feature type="region of interest" description="Disordered" evidence="2">
    <location>
        <begin position="136"/>
        <end position="174"/>
    </location>
</feature>
<accession>A0AA35YLP9</accession>
<dbReference type="InterPro" id="IPR000668">
    <property type="entry name" value="Peptidase_C1A_C"/>
</dbReference>
<dbReference type="Gene3D" id="3.90.70.10">
    <property type="entry name" value="Cysteine proteinases"/>
    <property type="match status" value="1"/>
</dbReference>
<dbReference type="PANTHER" id="PTHR47340">
    <property type="entry name" value="DUPLICATED HOMEODOMAIN-LIKE SUPERFAMILY PROTEIN"/>
    <property type="match status" value="1"/>
</dbReference>
<evidence type="ECO:0000256" key="1">
    <source>
        <dbReference type="SAM" id="Coils"/>
    </source>
</evidence>
<feature type="coiled-coil region" evidence="1">
    <location>
        <begin position="104"/>
        <end position="131"/>
    </location>
</feature>
<dbReference type="EMBL" id="OX465079">
    <property type="protein sequence ID" value="CAI9276153.1"/>
    <property type="molecule type" value="Genomic_DNA"/>
</dbReference>
<keyword evidence="1" id="KW-0175">Coiled coil</keyword>
<sequence length="325" mass="35259">MVPTIHQQHSKECASPATPYSYACTSSPGLEEKESTETITLDNDTYNPSVASCHVSENHTEGLLSNLELNLSSALDELLQMDASSSPGSKFVKFTAMDKLHVWKAELTKTLEITDTEIDSLEHELKSLVADAGSFPTEYQNKTSGGPLPVEKTDSSPEEVNGVEDSDDKSSDTTSKFVESVSKCSEDVGNDDALGFVTSCGDRSSSTVSDEFSDMTFEEFSKQKLGAAQNCSATKKGNHKVTNVVLPLTQDWRKTGIVSPVKNQGSCGSCWTFSTTGALEAAYAQAFGKSVSLSEQLVDCARDFNNFGCNDYKHQFLSNNRRSRV</sequence>